<evidence type="ECO:0000256" key="4">
    <source>
        <dbReference type="ARBA" id="ARBA00022692"/>
    </source>
</evidence>
<dbReference type="GO" id="GO:0006508">
    <property type="term" value="P:proteolysis"/>
    <property type="evidence" value="ECO:0007669"/>
    <property type="project" value="UniProtKB-KW"/>
</dbReference>
<keyword evidence="4 9" id="KW-0812">Transmembrane</keyword>
<name>I0IGK5_PHYMF</name>
<evidence type="ECO:0000256" key="2">
    <source>
        <dbReference type="ARBA" id="ARBA00022475"/>
    </source>
</evidence>
<accession>I0IGK5</accession>
<reference evidence="11 12" key="1">
    <citation type="submission" date="2012-02" db="EMBL/GenBank/DDBJ databases">
        <title>Complete genome sequence of Phycisphaera mikurensis NBRC 102666.</title>
        <authorList>
            <person name="Ankai A."/>
            <person name="Hosoyama A."/>
            <person name="Terui Y."/>
            <person name="Sekine M."/>
            <person name="Fukai R."/>
            <person name="Kato Y."/>
            <person name="Nakamura S."/>
            <person name="Yamada-Narita S."/>
            <person name="Kawakoshi A."/>
            <person name="Fukunaga Y."/>
            <person name="Yamazaki S."/>
            <person name="Fujita N."/>
        </authorList>
    </citation>
    <scope>NUCLEOTIDE SEQUENCE [LARGE SCALE GENOMIC DNA]</scope>
    <source>
        <strain evidence="12">NBRC 102666 / KCTC 22515 / FYK2301M01</strain>
    </source>
</reference>
<dbReference type="GO" id="GO:0008233">
    <property type="term" value="F:peptidase activity"/>
    <property type="evidence" value="ECO:0007669"/>
    <property type="project" value="UniProtKB-KW"/>
</dbReference>
<gene>
    <name evidence="11" type="ordered locus">PSMK_22340</name>
</gene>
<keyword evidence="5" id="KW-0378">Hydrolase</keyword>
<dbReference type="NCBIfam" id="TIGR02602">
    <property type="entry name" value="8TM_EpsH"/>
    <property type="match status" value="1"/>
</dbReference>
<dbReference type="eggNOG" id="COG1269">
    <property type="taxonomic scope" value="Bacteria"/>
</dbReference>
<evidence type="ECO:0000256" key="5">
    <source>
        <dbReference type="ARBA" id="ARBA00022801"/>
    </source>
</evidence>
<dbReference type="Pfam" id="PF09721">
    <property type="entry name" value="Exosortase_EpsH"/>
    <property type="match status" value="1"/>
</dbReference>
<feature type="transmembrane region" description="Helical" evidence="9">
    <location>
        <begin position="338"/>
        <end position="362"/>
    </location>
</feature>
<feature type="domain" description="Methanolan biosynthesis EpsI" evidence="10">
    <location>
        <begin position="380"/>
        <end position="489"/>
    </location>
</feature>
<keyword evidence="3" id="KW-0645">Protease</keyword>
<feature type="region of interest" description="Disordered" evidence="8">
    <location>
        <begin position="633"/>
        <end position="666"/>
    </location>
</feature>
<dbReference type="Pfam" id="PF11984">
    <property type="entry name" value="DUF3485"/>
    <property type="match status" value="1"/>
</dbReference>
<dbReference type="AlphaFoldDB" id="I0IGK5"/>
<evidence type="ECO:0000259" key="10">
    <source>
        <dbReference type="Pfam" id="PF11984"/>
    </source>
</evidence>
<feature type="transmembrane region" description="Helical" evidence="9">
    <location>
        <begin position="305"/>
        <end position="326"/>
    </location>
</feature>
<dbReference type="KEGG" id="phm:PSMK_22340"/>
<evidence type="ECO:0000256" key="3">
    <source>
        <dbReference type="ARBA" id="ARBA00022670"/>
    </source>
</evidence>
<evidence type="ECO:0000256" key="9">
    <source>
        <dbReference type="SAM" id="Phobius"/>
    </source>
</evidence>
<keyword evidence="2" id="KW-1003">Cell membrane</keyword>
<feature type="transmembrane region" description="Helical" evidence="9">
    <location>
        <begin position="369"/>
        <end position="393"/>
    </location>
</feature>
<feature type="transmembrane region" description="Helical" evidence="9">
    <location>
        <begin position="107"/>
        <end position="126"/>
    </location>
</feature>
<protein>
    <recommendedName>
        <fullName evidence="10">Methanolan biosynthesis EpsI domain-containing protein</fullName>
    </recommendedName>
</protein>
<feature type="compositionally biased region" description="Low complexity" evidence="8">
    <location>
        <begin position="641"/>
        <end position="655"/>
    </location>
</feature>
<feature type="transmembrane region" description="Helical" evidence="9">
    <location>
        <begin position="187"/>
        <end position="205"/>
    </location>
</feature>
<dbReference type="STRING" id="1142394.PSMK_22340"/>
<dbReference type="HOGENOM" id="CLU_412101_0_0_0"/>
<evidence type="ECO:0000313" key="12">
    <source>
        <dbReference type="Proteomes" id="UP000007881"/>
    </source>
</evidence>
<dbReference type="InterPro" id="IPR013426">
    <property type="entry name" value="EpsH-like"/>
</dbReference>
<comment type="subcellular location">
    <subcellularLocation>
        <location evidence="1">Cell membrane</location>
        <topology evidence="1">Multi-pass membrane protein</topology>
    </subcellularLocation>
</comment>
<feature type="transmembrane region" description="Helical" evidence="9">
    <location>
        <begin position="212"/>
        <end position="236"/>
    </location>
</feature>
<evidence type="ECO:0000313" key="11">
    <source>
        <dbReference type="EMBL" id="BAM04393.1"/>
    </source>
</evidence>
<feature type="transmembrane region" description="Helical" evidence="9">
    <location>
        <begin position="248"/>
        <end position="271"/>
    </location>
</feature>
<keyword evidence="6 9" id="KW-1133">Transmembrane helix</keyword>
<keyword evidence="12" id="KW-1185">Reference proteome</keyword>
<dbReference type="NCBIfam" id="TIGR04178">
    <property type="entry name" value="exo_archaeo"/>
    <property type="match status" value="1"/>
</dbReference>
<organism evidence="11 12">
    <name type="scientific">Phycisphaera mikurensis (strain NBRC 102666 / KCTC 22515 / FYK2301M01)</name>
    <dbReference type="NCBI Taxonomy" id="1142394"/>
    <lineage>
        <taxon>Bacteria</taxon>
        <taxon>Pseudomonadati</taxon>
        <taxon>Planctomycetota</taxon>
        <taxon>Phycisphaerae</taxon>
        <taxon>Phycisphaerales</taxon>
        <taxon>Phycisphaeraceae</taxon>
        <taxon>Phycisphaera</taxon>
    </lineage>
</organism>
<evidence type="ECO:0000256" key="6">
    <source>
        <dbReference type="ARBA" id="ARBA00022989"/>
    </source>
</evidence>
<dbReference type="InterPro" id="IPR014263">
    <property type="entry name" value="Methanolan_biosynth_EpsI"/>
</dbReference>
<feature type="transmembrane region" description="Helical" evidence="9">
    <location>
        <begin position="28"/>
        <end position="44"/>
    </location>
</feature>
<sequence>MGGLLAAGWFFWAFLRYSARAAIEDPNWSHILVVPVISAYYVFLHHAKLAQMPARVCWWGLGVAFVGLFSYVWWIYPGRNDMFRGFSMILCLFGCVWFVQGTRRMRLLWFPVCYLLLAVKIPDSIWQQIAFQLQQIASAGSEVTLTIAGALLDFRLLADGQDFVMTWFNGSTYEEARFSIAEACSGLRMLMAFVALGVALAFLWDRFWWQRLIMVSMAIPIALVVNIGRVTVLGLLNLWDPELARGDAHIMVGMLMLLPAGAMFLGLGWVLDKIIIVEETPGGHADPVAAPPDRPAAAGASPGRVLVYLAGGGALAGLAGAAYLAGLDAVAAVDLVPWLAPAAAGVASVALLVGVAVLVVLLRRGGPRWVGALAVLTGVFAVASVALSSVVAATETVLIKEEVGMRHELVLLPKNIGPWAFVRDQPPLDKDRQDELGTDEYITRTYRDTRLAEDDAAAYAQVHIAYYSGMIDTVPHVPDRCWVAAGMLPGPIEVVTVGLDRRDASADPSNDAEVRVPVQLVDPTRPDEPGFARLPGLEVPATRFTAFESERPDEPLTATYFFVANGGFFATPNQVRLQGFNLRDKYSYYCKVEVMMPFLRDAEKAKAGTADLLSHLLPEVMAALPDWTDVRAGRWPASEDPPALTAAATPAAGEPARADDPAPPAS</sequence>
<feature type="transmembrane region" description="Helical" evidence="9">
    <location>
        <begin position="56"/>
        <end position="76"/>
    </location>
</feature>
<keyword evidence="7 9" id="KW-0472">Membrane</keyword>
<proteinExistence type="predicted"/>
<evidence type="ECO:0000256" key="8">
    <source>
        <dbReference type="SAM" id="MobiDB-lite"/>
    </source>
</evidence>
<feature type="transmembrane region" description="Helical" evidence="9">
    <location>
        <begin position="82"/>
        <end position="100"/>
    </location>
</feature>
<evidence type="ECO:0000256" key="1">
    <source>
        <dbReference type="ARBA" id="ARBA00004651"/>
    </source>
</evidence>
<dbReference type="Proteomes" id="UP000007881">
    <property type="component" value="Chromosome"/>
</dbReference>
<dbReference type="EMBL" id="AP012338">
    <property type="protein sequence ID" value="BAM04393.1"/>
    <property type="molecule type" value="Genomic_DNA"/>
</dbReference>
<dbReference type="GO" id="GO:0005886">
    <property type="term" value="C:plasma membrane"/>
    <property type="evidence" value="ECO:0007669"/>
    <property type="project" value="UniProtKB-SubCell"/>
</dbReference>
<dbReference type="InterPro" id="IPR019127">
    <property type="entry name" value="Exosortase"/>
</dbReference>
<evidence type="ECO:0000256" key="7">
    <source>
        <dbReference type="ARBA" id="ARBA00023136"/>
    </source>
</evidence>
<dbReference type="InterPro" id="IPR026392">
    <property type="entry name" value="Exo/Archaeosortase_dom"/>
</dbReference>